<dbReference type="GeneID" id="93258533"/>
<dbReference type="CDD" id="cd11586">
    <property type="entry name" value="VbhA_like"/>
    <property type="match status" value="1"/>
</dbReference>
<dbReference type="RefSeq" id="WP_014097066.1">
    <property type="nucleotide sequence ID" value="NZ_CP158453.1"/>
</dbReference>
<sequence length="58" mass="6531">MKYSKETLQKKFSSVKASLEIEGLKVTKEIEDLVIAKAAGEISFEQFKREAVRLAGKQ</sequence>
<evidence type="ECO:0000313" key="2">
    <source>
        <dbReference type="EMBL" id="XBX98590.1"/>
    </source>
</evidence>
<reference evidence="2" key="1">
    <citation type="submission" date="2024-06" db="EMBL/GenBank/DDBJ databases">
        <authorList>
            <person name="Huang C.H."/>
            <person name="Ting Y.S."/>
            <person name="Cheng Y.H."/>
        </authorList>
    </citation>
    <scope>NUCLEOTIDE SEQUENCE</scope>
    <source>
        <strain evidence="2">TCI803</strain>
    </source>
</reference>
<accession>A0AAU7WHK4</accession>
<gene>
    <name evidence="2" type="ORF">ABR335_02990</name>
</gene>
<feature type="domain" description="Antitoxin VbhA" evidence="1">
    <location>
        <begin position="10"/>
        <end position="51"/>
    </location>
</feature>
<dbReference type="InterPro" id="IPR041535">
    <property type="entry name" value="VbhA"/>
</dbReference>
<dbReference type="EMBL" id="CP158453">
    <property type="protein sequence ID" value="XBX98590.1"/>
    <property type="molecule type" value="Genomic_DNA"/>
</dbReference>
<protein>
    <submittedName>
        <fullName evidence="2">Antitoxin VbhA family protein</fullName>
    </submittedName>
</protein>
<dbReference type="InterPro" id="IPR033788">
    <property type="entry name" value="VbhA-like"/>
</dbReference>
<proteinExistence type="predicted"/>
<name>A0AAU7WHK4_9BACI</name>
<dbReference type="AlphaFoldDB" id="A0AAU7WHK4"/>
<organism evidence="2">
    <name type="scientific">Heyndrickxia faecalis</name>
    <dbReference type="NCBI Taxonomy" id="2824910"/>
    <lineage>
        <taxon>Bacteria</taxon>
        <taxon>Bacillati</taxon>
        <taxon>Bacillota</taxon>
        <taxon>Bacilli</taxon>
        <taxon>Bacillales</taxon>
        <taxon>Bacillaceae</taxon>
        <taxon>Heyndrickxia</taxon>
    </lineage>
</organism>
<evidence type="ECO:0000259" key="1">
    <source>
        <dbReference type="Pfam" id="PF18495"/>
    </source>
</evidence>
<dbReference type="Pfam" id="PF18495">
    <property type="entry name" value="VbhA"/>
    <property type="match status" value="1"/>
</dbReference>